<comment type="caution">
    <text evidence="2">The sequence shown here is derived from an EMBL/GenBank/DDBJ whole genome shotgun (WGS) entry which is preliminary data.</text>
</comment>
<protein>
    <submittedName>
        <fullName evidence="2">Uncharacterized protein</fullName>
    </submittedName>
</protein>
<sequence>MTALAENDLRDRRTKIRERELLLALERWAPAYRDVAGDVLTYVFEIAEATEPERDWLRQRVAANGLPATPGPTHEQLRAAGRHANAAASAAFLAGDYGRARDLVDDARAYGALFESEWVKLHQFISAKAGYVPVMTENEELPELTERPDIERPVDLQDAPRHEKPGPVPVPQEKPDDKPGS</sequence>
<organism evidence="2 3">
    <name type="scientific">Actinoplanes cyaneus</name>
    <dbReference type="NCBI Taxonomy" id="52696"/>
    <lineage>
        <taxon>Bacteria</taxon>
        <taxon>Bacillati</taxon>
        <taxon>Actinomycetota</taxon>
        <taxon>Actinomycetes</taxon>
        <taxon>Micromonosporales</taxon>
        <taxon>Micromonosporaceae</taxon>
        <taxon>Actinoplanes</taxon>
    </lineage>
</organism>
<dbReference type="AlphaFoldDB" id="A0A919IQY0"/>
<proteinExistence type="predicted"/>
<name>A0A919IQY0_9ACTN</name>
<dbReference type="Proteomes" id="UP000619479">
    <property type="component" value="Unassembled WGS sequence"/>
</dbReference>
<dbReference type="RefSeq" id="WP_203752756.1">
    <property type="nucleotide sequence ID" value="NZ_BAAAUC010000024.1"/>
</dbReference>
<keyword evidence="3" id="KW-1185">Reference proteome</keyword>
<evidence type="ECO:0000313" key="3">
    <source>
        <dbReference type="Proteomes" id="UP000619479"/>
    </source>
</evidence>
<gene>
    <name evidence="2" type="ORF">Acy02nite_77090</name>
</gene>
<reference evidence="2" key="1">
    <citation type="submission" date="2021-01" db="EMBL/GenBank/DDBJ databases">
        <title>Whole genome shotgun sequence of Actinoplanes cyaneus NBRC 14990.</title>
        <authorList>
            <person name="Komaki H."/>
            <person name="Tamura T."/>
        </authorList>
    </citation>
    <scope>NUCLEOTIDE SEQUENCE</scope>
    <source>
        <strain evidence="2">NBRC 14990</strain>
    </source>
</reference>
<feature type="region of interest" description="Disordered" evidence="1">
    <location>
        <begin position="140"/>
        <end position="181"/>
    </location>
</feature>
<dbReference type="EMBL" id="BOMH01000068">
    <property type="protein sequence ID" value="GID69828.1"/>
    <property type="molecule type" value="Genomic_DNA"/>
</dbReference>
<feature type="compositionally biased region" description="Basic and acidic residues" evidence="1">
    <location>
        <begin position="144"/>
        <end position="165"/>
    </location>
</feature>
<evidence type="ECO:0000313" key="2">
    <source>
        <dbReference type="EMBL" id="GID69828.1"/>
    </source>
</evidence>
<accession>A0A919IQY0</accession>
<evidence type="ECO:0000256" key="1">
    <source>
        <dbReference type="SAM" id="MobiDB-lite"/>
    </source>
</evidence>